<dbReference type="Proteomes" id="UP001279734">
    <property type="component" value="Unassembled WGS sequence"/>
</dbReference>
<comment type="caution">
    <text evidence="3">The sequence shown here is derived from an EMBL/GenBank/DDBJ whole genome shotgun (WGS) entry which is preliminary data.</text>
</comment>
<evidence type="ECO:0000313" key="4">
    <source>
        <dbReference type="Proteomes" id="UP001279734"/>
    </source>
</evidence>
<dbReference type="GO" id="GO:0006508">
    <property type="term" value="P:proteolysis"/>
    <property type="evidence" value="ECO:0007669"/>
    <property type="project" value="InterPro"/>
</dbReference>
<dbReference type="FunFam" id="3.40.50.1820:FF:000072">
    <property type="entry name" value="Serine carboxypeptidase-like 19"/>
    <property type="match status" value="1"/>
</dbReference>
<dbReference type="GO" id="GO:0004185">
    <property type="term" value="F:serine-type carboxypeptidase activity"/>
    <property type="evidence" value="ECO:0007669"/>
    <property type="project" value="InterPro"/>
</dbReference>
<dbReference type="FunFam" id="3.40.50.12670:FF:000002">
    <property type="entry name" value="Carboxypeptidase"/>
    <property type="match status" value="1"/>
</dbReference>
<dbReference type="PRINTS" id="PR00724">
    <property type="entry name" value="CRBOXYPTASEC"/>
</dbReference>
<evidence type="ECO:0000313" key="3">
    <source>
        <dbReference type="EMBL" id="GMH13585.1"/>
    </source>
</evidence>
<dbReference type="InterPro" id="IPR001563">
    <property type="entry name" value="Peptidase_S10"/>
</dbReference>
<dbReference type="GO" id="GO:0019748">
    <property type="term" value="P:secondary metabolic process"/>
    <property type="evidence" value="ECO:0007669"/>
    <property type="project" value="TreeGrafter"/>
</dbReference>
<reference evidence="3" key="1">
    <citation type="submission" date="2023-05" db="EMBL/GenBank/DDBJ databases">
        <title>Nepenthes gracilis genome sequencing.</title>
        <authorList>
            <person name="Fukushima K."/>
        </authorList>
    </citation>
    <scope>NUCLEOTIDE SEQUENCE</scope>
    <source>
        <strain evidence="3">SING2019-196</strain>
    </source>
</reference>
<dbReference type="GO" id="GO:0016747">
    <property type="term" value="F:acyltransferase activity, transferring groups other than amino-acyl groups"/>
    <property type="evidence" value="ECO:0007669"/>
    <property type="project" value="TreeGrafter"/>
</dbReference>
<name>A0AAD3SMU9_NEPGR</name>
<dbReference type="Gene3D" id="3.40.50.1820">
    <property type="entry name" value="alpha/beta hydrolase"/>
    <property type="match status" value="1"/>
</dbReference>
<dbReference type="EMBL" id="BSYO01000013">
    <property type="protein sequence ID" value="GMH13585.1"/>
    <property type="molecule type" value="Genomic_DNA"/>
</dbReference>
<keyword evidence="2" id="KW-0812">Transmembrane</keyword>
<dbReference type="PANTHER" id="PTHR11802:SF329">
    <property type="entry name" value="SERINE CARBOXYPEPTIDASE-LIKE 17"/>
    <property type="match status" value="1"/>
</dbReference>
<dbReference type="AlphaFoldDB" id="A0AAD3SMU9"/>
<organism evidence="3 4">
    <name type="scientific">Nepenthes gracilis</name>
    <name type="common">Slender pitcher plant</name>
    <dbReference type="NCBI Taxonomy" id="150966"/>
    <lineage>
        <taxon>Eukaryota</taxon>
        <taxon>Viridiplantae</taxon>
        <taxon>Streptophyta</taxon>
        <taxon>Embryophyta</taxon>
        <taxon>Tracheophyta</taxon>
        <taxon>Spermatophyta</taxon>
        <taxon>Magnoliopsida</taxon>
        <taxon>eudicotyledons</taxon>
        <taxon>Gunneridae</taxon>
        <taxon>Pentapetalae</taxon>
        <taxon>Caryophyllales</taxon>
        <taxon>Nepenthaceae</taxon>
        <taxon>Nepenthes</taxon>
    </lineage>
</organism>
<dbReference type="InterPro" id="IPR029058">
    <property type="entry name" value="AB_hydrolase_fold"/>
</dbReference>
<keyword evidence="2" id="KW-1133">Transmembrane helix</keyword>
<evidence type="ECO:0000256" key="2">
    <source>
        <dbReference type="SAM" id="Phobius"/>
    </source>
</evidence>
<dbReference type="PANTHER" id="PTHR11802">
    <property type="entry name" value="SERINE PROTEASE FAMILY S10 SERINE CARBOXYPEPTIDASE"/>
    <property type="match status" value="1"/>
</dbReference>
<keyword evidence="4" id="KW-1185">Reference proteome</keyword>
<sequence>MNICIYKSIHLCRKSAYCLFTFITIMMVFDSGSCLLQAVLLLLVIISPRNEVSCGHIVETLPGFDGQLPFKLETGYIGVEGSEMFYYFIESETNPKEDPLMLWFSGGPGCSAFNGLIYQIGPIAFNIADYDGGLPKLQHVEYSWTKTTSILFVDSPVGTGFSYATDAADYYTSDSKWAAQNYLFLKKWLIEHPQFLKVQLFIGADSYAGVPTPIIVQAVLDGNKAGDGPYLNIKGYVLGCPRTDEYINDNSKIKFCHRLGLISDELYEAAKKSCNGNYFHQEDSSNVECTELVHLIHPLIEDINTYDILEPKCAWSLPDQNGESNRRSLQESSGNFLLSPPKIPDFWCHNFNYALSYIWANDFRVQKSLHVREGTIQEWKRCNNLQYTYDVTSVLGYHRNLTNTDLEALIYSGDHDLTVPHVGTQDWINLLNLTIDINWRPWFLNGEVAGYMIKYEENWFSLTYATIKGAGHSPQEYKRRESFEMFQRWIHWYPL</sequence>
<proteinExistence type="inferred from homology"/>
<dbReference type="Pfam" id="PF00450">
    <property type="entry name" value="Peptidase_S10"/>
    <property type="match status" value="1"/>
</dbReference>
<evidence type="ECO:0008006" key="5">
    <source>
        <dbReference type="Google" id="ProtNLM"/>
    </source>
</evidence>
<evidence type="ECO:0000256" key="1">
    <source>
        <dbReference type="ARBA" id="ARBA00009431"/>
    </source>
</evidence>
<keyword evidence="2" id="KW-0472">Membrane</keyword>
<accession>A0AAD3SMU9</accession>
<protein>
    <recommendedName>
        <fullName evidence="5">Serine carboxypeptidase-like 18</fullName>
    </recommendedName>
</protein>
<dbReference type="SUPFAM" id="SSF53474">
    <property type="entry name" value="alpha/beta-Hydrolases"/>
    <property type="match status" value="1"/>
</dbReference>
<feature type="transmembrane region" description="Helical" evidence="2">
    <location>
        <begin position="16"/>
        <end position="46"/>
    </location>
</feature>
<gene>
    <name evidence="3" type="ORF">Nepgr_015426</name>
</gene>
<dbReference type="Gene3D" id="3.40.50.12670">
    <property type="match status" value="1"/>
</dbReference>
<comment type="similarity">
    <text evidence="1">Belongs to the peptidase S10 family.</text>
</comment>